<evidence type="ECO:0000256" key="3">
    <source>
        <dbReference type="ARBA" id="ARBA00022632"/>
    </source>
</evidence>
<evidence type="ECO:0000256" key="4">
    <source>
        <dbReference type="ARBA" id="ARBA00022692"/>
    </source>
</evidence>
<dbReference type="FunFam" id="2.60.40.10:FF:000284">
    <property type="entry name" value="interleukin-1 receptor accessory protein-like 1"/>
    <property type="match status" value="1"/>
</dbReference>
<reference evidence="16 17" key="1">
    <citation type="journal article" date="2018" name="Nat. Ecol. Evol.">
        <title>Shark genomes provide insights into elasmobranch evolution and the origin of vertebrates.</title>
        <authorList>
            <person name="Hara Y"/>
            <person name="Yamaguchi K"/>
            <person name="Onimaru K"/>
            <person name="Kadota M"/>
            <person name="Koyanagi M"/>
            <person name="Keeley SD"/>
            <person name="Tatsumi K"/>
            <person name="Tanaka K"/>
            <person name="Motone F"/>
            <person name="Kageyama Y"/>
            <person name="Nozu R"/>
            <person name="Adachi N"/>
            <person name="Nishimura O"/>
            <person name="Nakagawa R"/>
            <person name="Tanegashima C"/>
            <person name="Kiyatake I"/>
            <person name="Matsumoto R"/>
            <person name="Murakumo K"/>
            <person name="Nishida K"/>
            <person name="Terakita A"/>
            <person name="Kuratani S"/>
            <person name="Sato K"/>
            <person name="Hyodo S Kuraku.S."/>
        </authorList>
    </citation>
    <scope>NUCLEOTIDE SEQUENCE [LARGE SCALE GENOMIC DNA]</scope>
</reference>
<organism evidence="16 17">
    <name type="scientific">Scyliorhinus torazame</name>
    <name type="common">Cloudy catshark</name>
    <name type="synonym">Catulus torazame</name>
    <dbReference type="NCBI Taxonomy" id="75743"/>
    <lineage>
        <taxon>Eukaryota</taxon>
        <taxon>Metazoa</taxon>
        <taxon>Chordata</taxon>
        <taxon>Craniata</taxon>
        <taxon>Vertebrata</taxon>
        <taxon>Chondrichthyes</taxon>
        <taxon>Elasmobranchii</taxon>
        <taxon>Galeomorphii</taxon>
        <taxon>Galeoidea</taxon>
        <taxon>Carcharhiniformes</taxon>
        <taxon>Scyliorhinidae</taxon>
        <taxon>Scyliorhinus</taxon>
    </lineage>
</organism>
<dbReference type="InterPro" id="IPR013783">
    <property type="entry name" value="Ig-like_fold"/>
</dbReference>
<keyword evidence="3" id="KW-1090">Inhibition of host innate immune response by virus</keyword>
<keyword evidence="2" id="KW-0244">Early protein</keyword>
<dbReference type="SUPFAM" id="SSF48726">
    <property type="entry name" value="Immunoglobulin"/>
    <property type="match status" value="1"/>
</dbReference>
<evidence type="ECO:0000313" key="17">
    <source>
        <dbReference type="Proteomes" id="UP000288216"/>
    </source>
</evidence>
<sequence length="174" mass="19318">MPLLFLHHGVVNAHFSGDGYIDQGSEEYGPPIITMPAGTNVNAELGKSLVVTCQAITGSSDKFSTIIYWLANQQFIEDVFEDGRVYEGKEIFKSGNGKVIIQKYLRFTEVTPEDFKTNFTCAVMNPSGSSVKNITLVRKKASFSSTGPCRGNCKDSSRSWKLAYRLMTTQRKVQ</sequence>
<comment type="subunit">
    <text evidence="12">Interacts with host IFNA1.</text>
</comment>
<dbReference type="STRING" id="75743.A0A401NIA5"/>
<dbReference type="Pfam" id="PF22009">
    <property type="entry name" value="YLDV-IL18BP-like"/>
    <property type="match status" value="1"/>
</dbReference>
<evidence type="ECO:0000256" key="7">
    <source>
        <dbReference type="ARBA" id="ARBA00023157"/>
    </source>
</evidence>
<dbReference type="InterPro" id="IPR015621">
    <property type="entry name" value="IL-1_rcpt_fam"/>
</dbReference>
<keyword evidence="8" id="KW-0675">Receptor</keyword>
<dbReference type="GO" id="GO:0016020">
    <property type="term" value="C:membrane"/>
    <property type="evidence" value="ECO:0007669"/>
    <property type="project" value="UniProtKB-SubCell"/>
</dbReference>
<evidence type="ECO:0000256" key="13">
    <source>
        <dbReference type="ARBA" id="ARBA00041012"/>
    </source>
</evidence>
<accession>A0A401NIA5</accession>
<dbReference type="OrthoDB" id="9904367at2759"/>
<dbReference type="InterPro" id="IPR003599">
    <property type="entry name" value="Ig_sub"/>
</dbReference>
<keyword evidence="7" id="KW-1015">Disulfide bond</keyword>
<dbReference type="EMBL" id="BFAA01004982">
    <property type="protein sequence ID" value="GCB60593.1"/>
    <property type="molecule type" value="Genomic_DNA"/>
</dbReference>
<dbReference type="InterPro" id="IPR055139">
    <property type="entry name" value="IL18BP-like_dom"/>
</dbReference>
<evidence type="ECO:0000256" key="6">
    <source>
        <dbReference type="ARBA" id="ARBA00022989"/>
    </source>
</evidence>
<keyword evidence="3" id="KW-0945">Host-virus interaction</keyword>
<comment type="caution">
    <text evidence="16">The sequence shown here is derived from an EMBL/GenBank/DDBJ whole genome shotgun (WGS) entry which is preliminary data.</text>
</comment>
<keyword evidence="11" id="KW-0393">Immunoglobulin domain</keyword>
<dbReference type="SMART" id="SM00409">
    <property type="entry name" value="IG"/>
    <property type="match status" value="1"/>
</dbReference>
<keyword evidence="5" id="KW-1114">Inhibition of host interferon signaling pathway by virus</keyword>
<keyword evidence="17" id="KW-1185">Reference proteome</keyword>
<evidence type="ECO:0000256" key="11">
    <source>
        <dbReference type="ARBA" id="ARBA00023319"/>
    </source>
</evidence>
<dbReference type="PROSITE" id="PS50835">
    <property type="entry name" value="IG_LIKE"/>
    <property type="match status" value="1"/>
</dbReference>
<evidence type="ECO:0000259" key="15">
    <source>
        <dbReference type="PROSITE" id="PS50835"/>
    </source>
</evidence>
<dbReference type="Proteomes" id="UP000288216">
    <property type="component" value="Unassembled WGS sequence"/>
</dbReference>
<evidence type="ECO:0000256" key="1">
    <source>
        <dbReference type="ARBA" id="ARBA00004479"/>
    </source>
</evidence>
<protein>
    <recommendedName>
        <fullName evidence="13">Soluble interferon alpha/beta receptor OPG204</fullName>
    </recommendedName>
</protein>
<keyword evidence="4" id="KW-0812">Transmembrane</keyword>
<evidence type="ECO:0000256" key="10">
    <source>
        <dbReference type="ARBA" id="ARBA00023258"/>
    </source>
</evidence>
<evidence type="ECO:0000313" key="16">
    <source>
        <dbReference type="EMBL" id="GCB60593.1"/>
    </source>
</evidence>
<dbReference type="PANTHER" id="PTHR11890">
    <property type="entry name" value="INTERLEUKIN-1 RECEPTOR FAMILY MEMBER"/>
    <property type="match status" value="1"/>
</dbReference>
<evidence type="ECO:0000256" key="8">
    <source>
        <dbReference type="ARBA" id="ARBA00023170"/>
    </source>
</evidence>
<evidence type="ECO:0000256" key="9">
    <source>
        <dbReference type="ARBA" id="ARBA00023180"/>
    </source>
</evidence>
<name>A0A401NIA5_SCYTO</name>
<keyword evidence="9" id="KW-0325">Glycoprotein</keyword>
<evidence type="ECO:0000256" key="12">
    <source>
        <dbReference type="ARBA" id="ARBA00038761"/>
    </source>
</evidence>
<keyword evidence="6" id="KW-0472">Membrane</keyword>
<feature type="domain" description="Ig-like" evidence="15">
    <location>
        <begin position="30"/>
        <end position="135"/>
    </location>
</feature>
<evidence type="ECO:0000256" key="5">
    <source>
        <dbReference type="ARBA" id="ARBA00022830"/>
    </source>
</evidence>
<dbReference type="AlphaFoldDB" id="A0A401NIA5"/>
<keyword evidence="3" id="KW-0899">Viral immunoevasion</keyword>
<evidence type="ECO:0000256" key="2">
    <source>
        <dbReference type="ARBA" id="ARBA00022518"/>
    </source>
</evidence>
<evidence type="ECO:0000256" key="14">
    <source>
        <dbReference type="ARBA" id="ARBA00045444"/>
    </source>
</evidence>
<comment type="function">
    <text evidence="14">Counteracts the antiviral effects of host IFN-alpha/beta and key IFN-inducible proteins involved in viral RNA degradation suxh as host OAS1. Acts as a soluble IFN-alpha receptor and thus inhibits the interaction between host IFN-alpha and its receptor.</text>
</comment>
<dbReference type="PANTHER" id="PTHR11890:SF44">
    <property type="entry name" value="X-LINKED INTERLEUKIN-1 RECEPTOR ACCESSORY PROTEIN-LIKE 2"/>
    <property type="match status" value="1"/>
</dbReference>
<keyword evidence="6" id="KW-1133">Transmembrane helix</keyword>
<dbReference type="Gene3D" id="2.60.40.10">
    <property type="entry name" value="Immunoglobulins"/>
    <property type="match status" value="1"/>
</dbReference>
<dbReference type="InterPro" id="IPR007110">
    <property type="entry name" value="Ig-like_dom"/>
</dbReference>
<comment type="subcellular location">
    <subcellularLocation>
        <location evidence="1">Membrane</location>
        <topology evidence="1">Single-pass type I membrane protein</topology>
    </subcellularLocation>
</comment>
<dbReference type="OMA" id="FKTNFTC"/>
<proteinExistence type="predicted"/>
<gene>
    <name evidence="16" type="ORF">scyTo_0011164</name>
</gene>
<dbReference type="InterPro" id="IPR036179">
    <property type="entry name" value="Ig-like_dom_sf"/>
</dbReference>
<keyword evidence="10" id="KW-0922">Interferon antiviral system evasion</keyword>